<dbReference type="InterPro" id="IPR005479">
    <property type="entry name" value="CPAse_ATP-bd"/>
</dbReference>
<comment type="cofactor">
    <cofactor evidence="1 11">
        <name>biotin</name>
        <dbReference type="ChEBI" id="CHEBI:57586"/>
    </cofactor>
</comment>
<evidence type="ECO:0000256" key="11">
    <source>
        <dbReference type="PIRNR" id="PIRNR001594"/>
    </source>
</evidence>
<evidence type="ECO:0000256" key="15">
    <source>
        <dbReference type="PIRSR" id="PIRSR001594-4"/>
    </source>
</evidence>
<feature type="binding site" description="via carbamate group" evidence="14">
    <location>
        <position position="795"/>
    </location>
    <ligand>
        <name>Mn(2+)</name>
        <dbReference type="ChEBI" id="CHEBI:29035"/>
    </ligand>
</feature>
<feature type="binding site" evidence="14">
    <location>
        <position position="824"/>
    </location>
    <ligand>
        <name>Mn(2+)</name>
        <dbReference type="ChEBI" id="CHEBI:29035"/>
    </ligand>
</feature>
<feature type="binding site" evidence="13">
    <location>
        <position position="209"/>
    </location>
    <ligand>
        <name>ATP</name>
        <dbReference type="ChEBI" id="CHEBI:30616"/>
    </ligand>
</feature>
<organism evidence="21 22">
    <name type="scientific">Corynebacterium suranareeae</name>
    <dbReference type="NCBI Taxonomy" id="2506452"/>
    <lineage>
        <taxon>Bacteria</taxon>
        <taxon>Bacillati</taxon>
        <taxon>Actinomycetota</taxon>
        <taxon>Actinomycetes</taxon>
        <taxon>Mycobacteriales</taxon>
        <taxon>Corynebacteriaceae</taxon>
        <taxon>Corynebacterium</taxon>
    </lineage>
</organism>
<dbReference type="KEGG" id="csur:N24_0823"/>
<dbReference type="PROSITE" id="PS50991">
    <property type="entry name" value="PYR_CT"/>
    <property type="match status" value="1"/>
</dbReference>
<dbReference type="Pfam" id="PF02436">
    <property type="entry name" value="PYC_OADA"/>
    <property type="match status" value="1"/>
</dbReference>
<dbReference type="InterPro" id="IPR011053">
    <property type="entry name" value="Single_hybrid_motif"/>
</dbReference>
<dbReference type="EC" id="6.4.1.1" evidence="11"/>
<dbReference type="GO" id="GO:0046872">
    <property type="term" value="F:metal ion binding"/>
    <property type="evidence" value="ECO:0007669"/>
    <property type="project" value="UniProtKB-KW"/>
</dbReference>
<dbReference type="GO" id="GO:0004736">
    <property type="term" value="F:pyruvate carboxylase activity"/>
    <property type="evidence" value="ECO:0007669"/>
    <property type="project" value="UniProtKB-EC"/>
</dbReference>
<dbReference type="InterPro" id="IPR055268">
    <property type="entry name" value="PCB-like"/>
</dbReference>
<evidence type="ECO:0000256" key="3">
    <source>
        <dbReference type="ARBA" id="ARBA00022432"/>
    </source>
</evidence>
<dbReference type="SUPFAM" id="SSF89000">
    <property type="entry name" value="post-HMGL domain-like"/>
    <property type="match status" value="1"/>
</dbReference>
<evidence type="ECO:0000256" key="13">
    <source>
        <dbReference type="PIRSR" id="PIRSR001594-2"/>
    </source>
</evidence>
<feature type="domain" description="Pyruvate carboxyltransferase" evidence="20">
    <location>
        <begin position="616"/>
        <end position="885"/>
    </location>
</feature>
<evidence type="ECO:0000259" key="18">
    <source>
        <dbReference type="PROSITE" id="PS50975"/>
    </source>
</evidence>
<dbReference type="PIRSF" id="PIRSF001594">
    <property type="entry name" value="Pyruv_carbox"/>
    <property type="match status" value="1"/>
</dbReference>
<feature type="binding site" evidence="14">
    <location>
        <position position="625"/>
    </location>
    <ligand>
        <name>Mn(2+)</name>
        <dbReference type="ChEBI" id="CHEBI:29035"/>
    </ligand>
</feature>
<dbReference type="Pfam" id="PF00364">
    <property type="entry name" value="Biotin_lipoyl"/>
    <property type="match status" value="1"/>
</dbReference>
<dbReference type="SUPFAM" id="SSF51230">
    <property type="entry name" value="Single hybrid motif"/>
    <property type="match status" value="1"/>
</dbReference>
<comment type="catalytic activity">
    <reaction evidence="10">
        <text>N(6)-biotinyl-L-lysyl-[protein] + hydrogencarbonate + ATP = N(6)-carboxybiotinyl-L-lysyl-[protein] + ADP + phosphate + H(+)</text>
        <dbReference type="Rhea" id="RHEA:13501"/>
        <dbReference type="Rhea" id="RHEA-COMP:10505"/>
        <dbReference type="Rhea" id="RHEA-COMP:10506"/>
        <dbReference type="ChEBI" id="CHEBI:15378"/>
        <dbReference type="ChEBI" id="CHEBI:17544"/>
        <dbReference type="ChEBI" id="CHEBI:30616"/>
        <dbReference type="ChEBI" id="CHEBI:43474"/>
        <dbReference type="ChEBI" id="CHEBI:83144"/>
        <dbReference type="ChEBI" id="CHEBI:83145"/>
        <dbReference type="ChEBI" id="CHEBI:456216"/>
        <dbReference type="EC" id="6.3.4.14"/>
    </reaction>
    <physiologicalReaction direction="left-to-right" evidence="10">
        <dbReference type="Rhea" id="RHEA:13502"/>
    </physiologicalReaction>
</comment>
<keyword evidence="6 11" id="KW-0547">Nucleotide-binding</keyword>
<dbReference type="InterPro" id="IPR005482">
    <property type="entry name" value="Biotin_COase_C"/>
</dbReference>
<feature type="binding site" evidence="13">
    <location>
        <position position="292"/>
    </location>
    <ligand>
        <name>ATP</name>
        <dbReference type="ChEBI" id="CHEBI:30616"/>
    </ligand>
</feature>
<dbReference type="SUPFAM" id="SSF51569">
    <property type="entry name" value="Aldolase"/>
    <property type="match status" value="1"/>
</dbReference>
<feature type="modified residue" description="N6-biotinyllysine" evidence="15">
    <location>
        <position position="1188"/>
    </location>
</feature>
<dbReference type="Pfam" id="PF02785">
    <property type="entry name" value="Biotin_carb_C"/>
    <property type="match status" value="1"/>
</dbReference>
<keyword evidence="9" id="KW-0511">Multifunctional enzyme</keyword>
<dbReference type="InterPro" id="IPR005930">
    <property type="entry name" value="Pyruv_COase"/>
</dbReference>
<evidence type="ECO:0000256" key="6">
    <source>
        <dbReference type="ARBA" id="ARBA00022741"/>
    </source>
</evidence>
<dbReference type="AlphaFoldDB" id="A0A160PP26"/>
<dbReference type="PROSITE" id="PS50975">
    <property type="entry name" value="ATP_GRASP"/>
    <property type="match status" value="1"/>
</dbReference>
<dbReference type="Pfam" id="PF02786">
    <property type="entry name" value="CPSase_L_D2"/>
    <property type="match status" value="1"/>
</dbReference>
<dbReference type="InterPro" id="IPR013785">
    <property type="entry name" value="Aldolase_TIM"/>
</dbReference>
<dbReference type="SUPFAM" id="SSF51246">
    <property type="entry name" value="Rudiment single hybrid motif"/>
    <property type="match status" value="1"/>
</dbReference>
<dbReference type="PROSITE" id="PS00188">
    <property type="entry name" value="BIOTIN"/>
    <property type="match status" value="1"/>
</dbReference>
<dbReference type="FunFam" id="3.20.20.70:FF:000120">
    <property type="entry name" value="Pyruvate carboxylase"/>
    <property type="match status" value="1"/>
</dbReference>
<dbReference type="PANTHER" id="PTHR43778">
    <property type="entry name" value="PYRUVATE CARBOXYLASE"/>
    <property type="match status" value="1"/>
</dbReference>
<evidence type="ECO:0000313" key="21">
    <source>
        <dbReference type="EMBL" id="BAU95085.1"/>
    </source>
</evidence>
<feature type="region of interest" description="Disordered" evidence="16">
    <location>
        <begin position="1022"/>
        <end position="1054"/>
    </location>
</feature>
<evidence type="ECO:0000256" key="1">
    <source>
        <dbReference type="ARBA" id="ARBA00001953"/>
    </source>
</evidence>
<keyword evidence="7 11" id="KW-0067">ATP-binding</keyword>
<dbReference type="FunFam" id="2.40.50.100:FF:000003">
    <property type="entry name" value="Acetyl-CoA carboxylase biotin carboxyl carrier protein"/>
    <property type="match status" value="1"/>
</dbReference>
<keyword evidence="5 14" id="KW-0479">Metal-binding</keyword>
<feature type="domain" description="Lipoyl-binding" evidence="17">
    <location>
        <begin position="1146"/>
        <end position="1222"/>
    </location>
</feature>
<dbReference type="Pfam" id="PF00682">
    <property type="entry name" value="HMGL-like"/>
    <property type="match status" value="1"/>
</dbReference>
<comment type="pathway">
    <text evidence="2">Carbohydrate biosynthesis; gluconeogenesis.</text>
</comment>
<dbReference type="CDD" id="cd06850">
    <property type="entry name" value="biotinyl_domain"/>
    <property type="match status" value="1"/>
</dbReference>
<dbReference type="EMBL" id="AP017369">
    <property type="protein sequence ID" value="BAU95085.1"/>
    <property type="molecule type" value="Genomic_DNA"/>
</dbReference>
<evidence type="ECO:0000256" key="8">
    <source>
        <dbReference type="ARBA" id="ARBA00023267"/>
    </source>
</evidence>
<feature type="binding site" evidence="13">
    <location>
        <position position="959"/>
    </location>
    <ligand>
        <name>substrate</name>
    </ligand>
</feature>
<evidence type="ECO:0000256" key="2">
    <source>
        <dbReference type="ARBA" id="ARBA00004742"/>
    </source>
</evidence>
<evidence type="ECO:0000256" key="10">
    <source>
        <dbReference type="ARBA" id="ARBA00048501"/>
    </source>
</evidence>
<dbReference type="NCBIfam" id="NF006761">
    <property type="entry name" value="PRK09282.1"/>
    <property type="match status" value="1"/>
</dbReference>
<dbReference type="SUPFAM" id="SSF56059">
    <property type="entry name" value="Glutathione synthetase ATP-binding domain-like"/>
    <property type="match status" value="1"/>
</dbReference>
<dbReference type="UniPathway" id="UPA00138"/>
<dbReference type="PROSITE" id="PS50979">
    <property type="entry name" value="BC"/>
    <property type="match status" value="1"/>
</dbReference>
<dbReference type="InterPro" id="IPR011054">
    <property type="entry name" value="Rudment_hybrid_motif"/>
</dbReference>
<reference evidence="21 22" key="1">
    <citation type="submission" date="2016-02" db="EMBL/GenBank/DDBJ databases">
        <title>Corynebacterium glutamicum N24 whole genome sequencing project.</title>
        <authorList>
            <person name="Matsutani M."/>
            <person name="Nangtapong N."/>
            <person name="Yakushi T."/>
            <person name="Matsushita K."/>
        </authorList>
    </citation>
    <scope>NUCLEOTIDE SEQUENCE [LARGE SCALE GENOMIC DNA]</scope>
    <source>
        <strain evidence="21 22">N24</strain>
    </source>
</reference>
<evidence type="ECO:0000256" key="16">
    <source>
        <dbReference type="SAM" id="MobiDB-lite"/>
    </source>
</evidence>
<dbReference type="PROSITE" id="PS51257">
    <property type="entry name" value="PROKAR_LIPOPROTEIN"/>
    <property type="match status" value="1"/>
</dbReference>
<protein>
    <recommendedName>
        <fullName evidence="11">Pyruvate carboxylase</fullName>
        <ecNumber evidence="11">6.4.1.1</ecNumber>
    </recommendedName>
</protein>
<dbReference type="InterPro" id="IPR005481">
    <property type="entry name" value="BC-like_N"/>
</dbReference>
<proteinExistence type="predicted"/>
<dbReference type="GO" id="GO:0005524">
    <property type="term" value="F:ATP binding"/>
    <property type="evidence" value="ECO:0007669"/>
    <property type="project" value="UniProtKB-UniRule"/>
</dbReference>
<evidence type="ECO:0000259" key="19">
    <source>
        <dbReference type="PROSITE" id="PS50979"/>
    </source>
</evidence>
<dbReference type="PROSITE" id="PS00867">
    <property type="entry name" value="CPSASE_2"/>
    <property type="match status" value="1"/>
</dbReference>
<feature type="binding site" evidence="13">
    <location>
        <position position="327"/>
    </location>
    <ligand>
        <name>ATP</name>
        <dbReference type="ChEBI" id="CHEBI:30616"/>
    </ligand>
</feature>
<evidence type="ECO:0000256" key="14">
    <source>
        <dbReference type="PIRSR" id="PIRSR001594-3"/>
    </source>
</evidence>
<dbReference type="GO" id="GO:0006094">
    <property type="term" value="P:gluconeogenesis"/>
    <property type="evidence" value="ECO:0007669"/>
    <property type="project" value="UniProtKB-UniPathway"/>
</dbReference>
<evidence type="ECO:0000256" key="4">
    <source>
        <dbReference type="ARBA" id="ARBA00022598"/>
    </source>
</evidence>
<feature type="binding site" evidence="13">
    <location>
        <position position="697"/>
    </location>
    <ligand>
        <name>substrate</name>
    </ligand>
</feature>
<evidence type="ECO:0000256" key="12">
    <source>
        <dbReference type="PIRSR" id="PIRSR001594-1"/>
    </source>
</evidence>
<dbReference type="PANTHER" id="PTHR43778:SF2">
    <property type="entry name" value="PYRUVATE CARBOXYLASE, MITOCHONDRIAL"/>
    <property type="match status" value="1"/>
</dbReference>
<dbReference type="Gene3D" id="3.20.20.70">
    <property type="entry name" value="Aldolase class I"/>
    <property type="match status" value="1"/>
</dbReference>
<dbReference type="GO" id="GO:0004075">
    <property type="term" value="F:biotin carboxylase activity"/>
    <property type="evidence" value="ECO:0007669"/>
    <property type="project" value="UniProtKB-EC"/>
</dbReference>
<dbReference type="PROSITE" id="PS50968">
    <property type="entry name" value="BIOTINYL_LIPOYL"/>
    <property type="match status" value="1"/>
</dbReference>
<feature type="domain" description="ATP-grasp" evidence="18">
    <location>
        <begin position="213"/>
        <end position="409"/>
    </location>
</feature>
<dbReference type="Pfam" id="PF00289">
    <property type="entry name" value="Biotin_carb_N"/>
    <property type="match status" value="1"/>
</dbReference>
<keyword evidence="22" id="KW-1185">Reference proteome</keyword>
<keyword evidence="4 11" id="KW-0436">Ligase</keyword>
<feature type="modified residue" description="N6-carboxylysine" evidence="15">
    <location>
        <position position="795"/>
    </location>
</feature>
<dbReference type="InterPro" id="IPR000089">
    <property type="entry name" value="Biotin_lipoyl"/>
</dbReference>
<evidence type="ECO:0000313" key="22">
    <source>
        <dbReference type="Proteomes" id="UP000218244"/>
    </source>
</evidence>
<evidence type="ECO:0000256" key="7">
    <source>
        <dbReference type="ARBA" id="ARBA00022840"/>
    </source>
</evidence>
<comment type="function">
    <text evidence="11">Catalyzes a 2-step reaction, involving the ATP-dependent carboxylation of the covalently attached biotin in the first step and the transfer of the carboxyl group to pyruvate in the second.</text>
</comment>
<dbReference type="GO" id="GO:0005737">
    <property type="term" value="C:cytoplasm"/>
    <property type="evidence" value="ECO:0007669"/>
    <property type="project" value="TreeGrafter"/>
</dbReference>
<keyword evidence="3" id="KW-0312">Gluconeogenesis</keyword>
<dbReference type="InterPro" id="IPR001882">
    <property type="entry name" value="Biotin_BS"/>
</dbReference>
<accession>A0A160PP26</accession>
<dbReference type="InterPro" id="IPR000891">
    <property type="entry name" value="PYR_CT"/>
</dbReference>
<dbReference type="SUPFAM" id="SSF52440">
    <property type="entry name" value="PreATP-grasp domain"/>
    <property type="match status" value="1"/>
</dbReference>
<evidence type="ECO:0000256" key="5">
    <source>
        <dbReference type="ARBA" id="ARBA00022723"/>
    </source>
</evidence>
<comment type="catalytic activity">
    <reaction evidence="11">
        <text>hydrogencarbonate + pyruvate + ATP = oxaloacetate + ADP + phosphate + H(+)</text>
        <dbReference type="Rhea" id="RHEA:20844"/>
        <dbReference type="ChEBI" id="CHEBI:15361"/>
        <dbReference type="ChEBI" id="CHEBI:15378"/>
        <dbReference type="ChEBI" id="CHEBI:16452"/>
        <dbReference type="ChEBI" id="CHEBI:17544"/>
        <dbReference type="ChEBI" id="CHEBI:30616"/>
        <dbReference type="ChEBI" id="CHEBI:43474"/>
        <dbReference type="ChEBI" id="CHEBI:456216"/>
        <dbReference type="EC" id="6.4.1.1"/>
    </reaction>
</comment>
<evidence type="ECO:0000256" key="9">
    <source>
        <dbReference type="ARBA" id="ARBA00023268"/>
    </source>
</evidence>
<dbReference type="InterPro" id="IPR011764">
    <property type="entry name" value="Biotin_carboxylation_dom"/>
</dbReference>
<dbReference type="CDD" id="cd07937">
    <property type="entry name" value="DRE_TIM_PC_TC_5S"/>
    <property type="match status" value="1"/>
</dbReference>
<dbReference type="InterPro" id="IPR003379">
    <property type="entry name" value="Carboxylase_cons_dom"/>
</dbReference>
<evidence type="ECO:0000259" key="20">
    <source>
        <dbReference type="PROSITE" id="PS50991"/>
    </source>
</evidence>
<gene>
    <name evidence="21" type="primary">pyc</name>
    <name evidence="21" type="ORF">N24_0823</name>
</gene>
<dbReference type="SMART" id="SM00878">
    <property type="entry name" value="Biotin_carb_C"/>
    <property type="match status" value="1"/>
</dbReference>
<sequence length="1222" mass="131505">MRQSWPALATLANSNGATGLEIGGFISCGMMSSCAGQGESGWETLNPKRKSMFDWGNRGLRYGDEVTAITLGGLLLKGTITLVSTNTSSTLPAFKKILVANRGEIAVRAFRAALETGAATVAIYPREDRGSFHRSFASEAVRIGTEGSPVKAYLDIDEIIGAAKKVKADAIYPGYGFLSENAQLARECAENGITFIGPTPEVLDLTGDKSRAVTAAKKAGLPVLAESTPSKNIDEIVKSAEGQTYPLFVKAVAGGGGRGMRFVPTPEELPKLATEASREAEAAFGDGSVYVERAVINPQHIEVQILGDHTGEVIHLFERDCSLQRRHQKVVEIAPAQHLDPELRDRICADAVKFCKSIGYQGAGTVEFLVDEKGNHVFIEMNPRIQVEHTVTEEVTEVDLVKAQMRLAAGATLKELGLTQDKIKTHGAALQCRITTEDPNNGFRPDTGTITAYRSPGGAGVRLDGAAQLGGEITAHFDSMLVKMTCRGSDFETAVARAQRALAEFTVSGVATNIGFLRALLREEDFTSKRIATGFIADHPHLLQAPPADDEQGRILDYLADVTVNKPHGVQPKNVAAPIDKLPNIKDLALPRGSRDRLKQLGPEAFARDLREQDALAVTDTTFRDAHQSLLATRVRSFALIPAAEAVAKLTPELLSVEAWGGATYDVAMRFLFEDPWARLDELREAMPNVNIQMLLRGRNTVGYTPYPDSVCRAFVNEAANSGVDIFRIFDALNDVSQMRPAIDAVLETGTSVAEVAMAYSGDLSDPNEKLYTLDYYLKMAEEIVKSGAHILAIKDMAGLLRPAAATKLVTALRREFDLPVHVHTHDTAGGQLATYLAAAQAGADAVDGASAPLSGTTSQPSLSAIVAAFAHTRRDTGLSLEAVSDLEPYWEAVRGLYLPFESGTPGPTGRVYRHEIPGGQLSNLRAQATALGLADRFELIEDNYAAVNEMLGRPTKVTPSSKVVGDLALHLVGAGVDPADFAADPQKYDIPDSVIAFLRGELGNPPGGWPEPLRTRALEGRSEGKAPLTEVPAEEQQHLDSDDSTERRNSLNRLLFPKPTEEFLEHRRRFGNTSALDDREFFYGLVEGRETLIRLPDVRTPLLVRLDAISEPDDKGMRNVVANVNGQIRPMRVRDRSVESVTATAEKADTSNKGHVAAPFAGVVTVTVAEGDEVKAGDAVAIIEAMKMEATITASVDGKIDRVVVPAATKVEGGDLIVVVA</sequence>
<dbReference type="Gene3D" id="3.10.600.10">
    <property type="entry name" value="pyruvate carboxylase f1077a mutant domain"/>
    <property type="match status" value="1"/>
</dbReference>
<feature type="binding site" evidence="14">
    <location>
        <position position="826"/>
    </location>
    <ligand>
        <name>Mn(2+)</name>
        <dbReference type="ChEBI" id="CHEBI:29035"/>
    </ligand>
</feature>
<keyword evidence="8 11" id="KW-0092">Biotin</keyword>
<keyword evidence="21" id="KW-0670">Pyruvate</keyword>
<name>A0A160PP26_9CORY</name>
<feature type="compositionally biased region" description="Basic and acidic residues" evidence="16">
    <location>
        <begin position="1036"/>
        <end position="1050"/>
    </location>
</feature>
<dbReference type="NCBIfam" id="TIGR01235">
    <property type="entry name" value="pyruv_carbox"/>
    <property type="match status" value="1"/>
</dbReference>
<dbReference type="Gene3D" id="2.40.50.100">
    <property type="match status" value="1"/>
</dbReference>
<evidence type="ECO:0000259" key="17">
    <source>
        <dbReference type="PROSITE" id="PS50968"/>
    </source>
</evidence>
<dbReference type="NCBIfam" id="NF009554">
    <property type="entry name" value="PRK12999.1"/>
    <property type="match status" value="1"/>
</dbReference>
<dbReference type="Gene3D" id="3.30.470.20">
    <property type="entry name" value="ATP-grasp fold, B domain"/>
    <property type="match status" value="1"/>
</dbReference>
<feature type="active site" evidence="12">
    <location>
        <position position="384"/>
    </location>
</feature>
<dbReference type="InterPro" id="IPR016185">
    <property type="entry name" value="PreATP-grasp_dom_sf"/>
</dbReference>
<dbReference type="InterPro" id="IPR011761">
    <property type="entry name" value="ATP-grasp"/>
</dbReference>
<dbReference type="Proteomes" id="UP000218244">
    <property type="component" value="Chromosome"/>
</dbReference>
<feature type="domain" description="Biotin carboxylation" evidence="19">
    <location>
        <begin position="93"/>
        <end position="541"/>
    </location>
</feature>